<gene>
    <name evidence="1" type="ORF">US52_C0057G0008</name>
</gene>
<proteinExistence type="predicted"/>
<reference evidence="1 2" key="1">
    <citation type="journal article" date="2015" name="Nature">
        <title>rRNA introns, odd ribosomes, and small enigmatic genomes across a large radiation of phyla.</title>
        <authorList>
            <person name="Brown C.T."/>
            <person name="Hug L.A."/>
            <person name="Thomas B.C."/>
            <person name="Sharon I."/>
            <person name="Castelle C.J."/>
            <person name="Singh A."/>
            <person name="Wilkins M.J."/>
            <person name="Williams K.H."/>
            <person name="Banfield J.F."/>
        </authorList>
    </citation>
    <scope>NUCLEOTIDE SEQUENCE [LARGE SCALE GENOMIC DNA]</scope>
</reference>
<accession>A0A0G0GWN3</accession>
<comment type="caution">
    <text evidence="1">The sequence shown here is derived from an EMBL/GenBank/DDBJ whole genome shotgun (WGS) entry which is preliminary data.</text>
</comment>
<organism evidence="1 2">
    <name type="scientific">candidate division WS6 bacterium GW2011_GWA2_37_6</name>
    <dbReference type="NCBI Taxonomy" id="1619087"/>
    <lineage>
        <taxon>Bacteria</taxon>
        <taxon>Candidatus Dojkabacteria</taxon>
    </lineage>
</organism>
<evidence type="ECO:0000313" key="2">
    <source>
        <dbReference type="Proteomes" id="UP000034852"/>
    </source>
</evidence>
<dbReference type="AlphaFoldDB" id="A0A0G0GWN3"/>
<sequence>MPGSEKTKISSRTDTAIADYFAQDIAETMQQIYRLGNPNFVILVPTNEGLADGLGIWNYDESQPVEVREVLMDETVTLLCPIVDKIQALSGLPIEVKRWDRYIGENFDQNKVTMQGIKLSEYLAETVPEYKSRLLEQAMSITGLDLNEIDSELLKEILQAQIRFNGVYLGEGNLSSGNVIGDRKVMWVNCEGAGVKEAQLLGANGDIAIVTPVKQSRIQEYYEWKRDVINGRG</sequence>
<protein>
    <submittedName>
        <fullName evidence="1">Uncharacterized protein</fullName>
    </submittedName>
</protein>
<evidence type="ECO:0000313" key="1">
    <source>
        <dbReference type="EMBL" id="KKQ34487.1"/>
    </source>
</evidence>
<name>A0A0G0GWN3_9BACT</name>
<dbReference type="EMBL" id="LBTH01000057">
    <property type="protein sequence ID" value="KKQ34487.1"/>
    <property type="molecule type" value="Genomic_DNA"/>
</dbReference>
<dbReference type="Proteomes" id="UP000034852">
    <property type="component" value="Unassembled WGS sequence"/>
</dbReference>